<evidence type="ECO:0000313" key="1">
    <source>
        <dbReference type="EMBL" id="CEK10310.1"/>
    </source>
</evidence>
<proteinExistence type="predicted"/>
<organism evidence="1 2">
    <name type="scientific">Legionella hackeliae</name>
    <dbReference type="NCBI Taxonomy" id="449"/>
    <lineage>
        <taxon>Bacteria</taxon>
        <taxon>Pseudomonadati</taxon>
        <taxon>Pseudomonadota</taxon>
        <taxon>Gammaproteobacteria</taxon>
        <taxon>Legionellales</taxon>
        <taxon>Legionellaceae</taxon>
        <taxon>Legionella</taxon>
    </lineage>
</organism>
<evidence type="ECO:0000313" key="2">
    <source>
        <dbReference type="Proteomes" id="UP000032803"/>
    </source>
</evidence>
<dbReference type="Proteomes" id="UP000032803">
    <property type="component" value="Chromosome I"/>
</dbReference>
<dbReference type="KEGG" id="lha:LHA_1257"/>
<keyword evidence="2" id="KW-1185">Reference proteome</keyword>
<accession>A0A0A8UN54</accession>
<dbReference type="HOGENOM" id="CLU_2935915_0_0_6"/>
<reference evidence="2" key="1">
    <citation type="submission" date="2014-09" db="EMBL/GenBank/DDBJ databases">
        <authorList>
            <person name="Gomez-Valero L."/>
        </authorList>
    </citation>
    <scope>NUCLEOTIDE SEQUENCE [LARGE SCALE GENOMIC DNA]</scope>
    <source>
        <strain evidence="2">ATCC35250</strain>
    </source>
</reference>
<sequence>MLPQQLFLSHSGIKVFELLGHITFTFANIEKDVSKHAIVMSKLHNNRITYSNDFILIRIT</sequence>
<dbReference type="EMBL" id="LN681225">
    <property type="protein sequence ID" value="CEK10310.1"/>
    <property type="molecule type" value="Genomic_DNA"/>
</dbReference>
<protein>
    <submittedName>
        <fullName evidence="1">Uncharacterized protein</fullName>
    </submittedName>
</protein>
<gene>
    <name evidence="1" type="ORF">LHA_1257</name>
</gene>
<dbReference type="AlphaFoldDB" id="A0A0A8UN54"/>
<name>A0A0A8UN54_LEGHA</name>